<dbReference type="GO" id="GO:0004592">
    <property type="term" value="F:pantoate-beta-alanine ligase activity"/>
    <property type="evidence" value="ECO:0007669"/>
    <property type="project" value="UniProtKB-EC"/>
</dbReference>
<dbReference type="NCBIfam" id="TIGR00018">
    <property type="entry name" value="panC"/>
    <property type="match status" value="1"/>
</dbReference>
<proteinExistence type="inferred from homology"/>
<dbReference type="GO" id="GO:0003864">
    <property type="term" value="F:3-methyl-2-oxobutanoate hydroxymethyltransferase activity"/>
    <property type="evidence" value="ECO:0007669"/>
    <property type="project" value="UniProtKB-EC"/>
</dbReference>
<evidence type="ECO:0000256" key="4">
    <source>
        <dbReference type="ARBA" id="ARBA00009256"/>
    </source>
</evidence>
<dbReference type="SUPFAM" id="SSF55347">
    <property type="entry name" value="Glyceraldehyde-3-phosphate dehydrogenase-like, C-terminal domain"/>
    <property type="match status" value="1"/>
</dbReference>
<dbReference type="UniPathway" id="UPA00051">
    <property type="reaction ID" value="UER00462"/>
</dbReference>
<protein>
    <recommendedName>
        <fullName evidence="8">Pantoate--beta-alanine ligase</fullName>
        <ecNumber evidence="6">2.1.2.11</ecNumber>
        <ecNumber evidence="7">2.7.2.4</ecNumber>
        <ecNumber evidence="5">6.3.2.1</ecNumber>
    </recommendedName>
    <alternativeName>
        <fullName evidence="16">Pantoate-activating enzyme</fullName>
    </alternativeName>
    <alternativeName>
        <fullName evidence="15">Pantothenate synthetase</fullName>
    </alternativeName>
</protein>
<dbReference type="Gene3D" id="1.20.120.1320">
    <property type="entry name" value="Aspartokinase, catalytic domain"/>
    <property type="match status" value="1"/>
</dbReference>
<dbReference type="EMBL" id="VUJU01007376">
    <property type="protein sequence ID" value="KAF0745966.1"/>
    <property type="molecule type" value="Genomic_DNA"/>
</dbReference>
<keyword evidence="14" id="KW-0521">NADP</keyword>
<dbReference type="Proteomes" id="UP000478052">
    <property type="component" value="Unassembled WGS sequence"/>
</dbReference>
<evidence type="ECO:0000256" key="15">
    <source>
        <dbReference type="ARBA" id="ARBA00029902"/>
    </source>
</evidence>
<evidence type="ECO:0000259" key="20">
    <source>
        <dbReference type="Pfam" id="PF00696"/>
    </source>
</evidence>
<dbReference type="Pfam" id="PF03447">
    <property type="entry name" value="NAD_binding_3"/>
    <property type="match status" value="1"/>
</dbReference>
<dbReference type="SUPFAM" id="SSF52374">
    <property type="entry name" value="Nucleotidylyl transferase"/>
    <property type="match status" value="1"/>
</dbReference>
<evidence type="ECO:0000256" key="6">
    <source>
        <dbReference type="ARBA" id="ARBA00012618"/>
    </source>
</evidence>
<dbReference type="OrthoDB" id="425211at2759"/>
<comment type="pathway">
    <text evidence="1">Cofactor biosynthesis; (R)-pantothenate biosynthesis; (R)-pantothenate from (R)-pantoate and beta-alanine: step 1/1.</text>
</comment>
<comment type="catalytic activity">
    <reaction evidence="17">
        <text>(R)-pantoate + beta-alanine + ATP = (R)-pantothenate + AMP + diphosphate + H(+)</text>
        <dbReference type="Rhea" id="RHEA:10912"/>
        <dbReference type="ChEBI" id="CHEBI:15378"/>
        <dbReference type="ChEBI" id="CHEBI:15980"/>
        <dbReference type="ChEBI" id="CHEBI:29032"/>
        <dbReference type="ChEBI" id="CHEBI:30616"/>
        <dbReference type="ChEBI" id="CHEBI:33019"/>
        <dbReference type="ChEBI" id="CHEBI:57966"/>
        <dbReference type="ChEBI" id="CHEBI:456215"/>
        <dbReference type="EC" id="6.3.2.1"/>
    </reaction>
</comment>
<dbReference type="HAMAP" id="MF_00158">
    <property type="entry name" value="PanC"/>
    <property type="match status" value="1"/>
</dbReference>
<evidence type="ECO:0000256" key="16">
    <source>
        <dbReference type="ARBA" id="ARBA00032806"/>
    </source>
</evidence>
<dbReference type="GO" id="GO:0009090">
    <property type="term" value="P:homoserine biosynthetic process"/>
    <property type="evidence" value="ECO:0007669"/>
    <property type="project" value="TreeGrafter"/>
</dbReference>
<feature type="domain" description="Aspartokinase ACT" evidence="22">
    <location>
        <begin position="857"/>
        <end position="917"/>
    </location>
</feature>
<evidence type="ECO:0000256" key="14">
    <source>
        <dbReference type="ARBA" id="ARBA00022857"/>
    </source>
</evidence>
<evidence type="ECO:0000256" key="9">
    <source>
        <dbReference type="ARBA" id="ARBA00022655"/>
    </source>
</evidence>
<evidence type="ECO:0000313" key="23">
    <source>
        <dbReference type="EMBL" id="KAF0745966.1"/>
    </source>
</evidence>
<dbReference type="AlphaFoldDB" id="A0A6G0XYQ6"/>
<feature type="non-terminal residue" evidence="23">
    <location>
        <position position="1152"/>
    </location>
</feature>
<keyword evidence="13" id="KW-0067">ATP-binding</keyword>
<evidence type="ECO:0000256" key="8">
    <source>
        <dbReference type="ARBA" id="ARBA00015647"/>
    </source>
</evidence>
<evidence type="ECO:0000313" key="24">
    <source>
        <dbReference type="Proteomes" id="UP000478052"/>
    </source>
</evidence>
<dbReference type="GO" id="GO:0009088">
    <property type="term" value="P:threonine biosynthetic process"/>
    <property type="evidence" value="ECO:0007669"/>
    <property type="project" value="UniProtKB-UniPathway"/>
</dbReference>
<evidence type="ECO:0000259" key="22">
    <source>
        <dbReference type="Pfam" id="PF22468"/>
    </source>
</evidence>
<evidence type="ECO:0000256" key="5">
    <source>
        <dbReference type="ARBA" id="ARBA00012219"/>
    </source>
</evidence>
<dbReference type="Gene3D" id="3.40.1160.10">
    <property type="entry name" value="Acetylglutamate kinase-like"/>
    <property type="match status" value="1"/>
</dbReference>
<dbReference type="Gene3D" id="3.40.50.720">
    <property type="entry name" value="NAD(P)-binding Rossmann-like Domain"/>
    <property type="match status" value="1"/>
</dbReference>
<dbReference type="InterPro" id="IPR003721">
    <property type="entry name" value="Pantoate_ligase"/>
</dbReference>
<dbReference type="Pfam" id="PF22468">
    <property type="entry name" value="ACT_9"/>
    <property type="match status" value="1"/>
</dbReference>
<dbReference type="InterPro" id="IPR001048">
    <property type="entry name" value="Asp/Glu/Uridylate_kinase"/>
</dbReference>
<dbReference type="InterPro" id="IPR005106">
    <property type="entry name" value="Asp/hSer_DH_NAD-bd"/>
</dbReference>
<dbReference type="GO" id="GO:0015940">
    <property type="term" value="P:pantothenate biosynthetic process"/>
    <property type="evidence" value="ECO:0007669"/>
    <property type="project" value="UniProtKB-UniPathway"/>
</dbReference>
<feature type="domain" description="Aspartate/glutamate/uridylate kinase" evidence="20">
    <location>
        <begin position="487"/>
        <end position="743"/>
    </location>
</feature>
<dbReference type="InterPro" id="IPR042199">
    <property type="entry name" value="AsparK_Bifunc_asparK/hSer_DH"/>
</dbReference>
<evidence type="ECO:0000256" key="19">
    <source>
        <dbReference type="RuleBase" id="RU004249"/>
    </source>
</evidence>
<dbReference type="InterPro" id="IPR040442">
    <property type="entry name" value="Pyrv_kinase-like_dom_sf"/>
</dbReference>
<dbReference type="EC" id="2.7.2.4" evidence="7"/>
<dbReference type="GO" id="GO:0005524">
    <property type="term" value="F:ATP binding"/>
    <property type="evidence" value="ECO:0007669"/>
    <property type="project" value="UniProtKB-KW"/>
</dbReference>
<keyword evidence="9" id="KW-0566">Pantothenate biosynthesis</keyword>
<dbReference type="Pfam" id="PF02548">
    <property type="entry name" value="Pantoate_transf"/>
    <property type="match status" value="2"/>
</dbReference>
<comment type="catalytic activity">
    <reaction evidence="18">
        <text>(6R)-5,10-methylene-5,6,7,8-tetrahydrofolate + 3-methyl-2-oxobutanoate + H2O = 2-dehydropantoate + (6S)-5,6,7,8-tetrahydrofolate</text>
        <dbReference type="Rhea" id="RHEA:11824"/>
        <dbReference type="ChEBI" id="CHEBI:11561"/>
        <dbReference type="ChEBI" id="CHEBI:11851"/>
        <dbReference type="ChEBI" id="CHEBI:15377"/>
        <dbReference type="ChEBI" id="CHEBI:15636"/>
        <dbReference type="ChEBI" id="CHEBI:57453"/>
        <dbReference type="EC" id="2.1.2.11"/>
    </reaction>
</comment>
<comment type="caution">
    <text evidence="23">The sequence shown here is derived from an EMBL/GenBank/DDBJ whole genome shotgun (WGS) entry which is preliminary data.</text>
</comment>
<keyword evidence="19" id="KW-0028">Amino-acid biosynthesis</keyword>
<dbReference type="GO" id="GO:0004072">
    <property type="term" value="F:aspartate kinase activity"/>
    <property type="evidence" value="ECO:0007669"/>
    <property type="project" value="UniProtKB-EC"/>
</dbReference>
<dbReference type="InterPro" id="IPR036393">
    <property type="entry name" value="AceGlu_kinase-like_sf"/>
</dbReference>
<dbReference type="Pfam" id="PF00696">
    <property type="entry name" value="AA_kinase"/>
    <property type="match status" value="1"/>
</dbReference>
<dbReference type="Gene3D" id="3.20.20.60">
    <property type="entry name" value="Phosphoenolpyruvate-binding domains"/>
    <property type="match status" value="2"/>
</dbReference>
<dbReference type="UniPathway" id="UPA00034">
    <property type="reaction ID" value="UER00015"/>
</dbReference>
<dbReference type="SUPFAM" id="SSF51735">
    <property type="entry name" value="NAD(P)-binding Rossmann-fold domains"/>
    <property type="match status" value="1"/>
</dbReference>
<dbReference type="InterPro" id="IPR015813">
    <property type="entry name" value="Pyrv/PenolPyrv_kinase-like_dom"/>
</dbReference>
<dbReference type="Gene3D" id="3.30.1300.10">
    <property type="entry name" value="Pantoate-beta-alanine ligase, C-terminal domain"/>
    <property type="match status" value="1"/>
</dbReference>
<dbReference type="InterPro" id="IPR045865">
    <property type="entry name" value="ACT-like_dom_sf"/>
</dbReference>
<dbReference type="GO" id="GO:0050661">
    <property type="term" value="F:NADP binding"/>
    <property type="evidence" value="ECO:0007669"/>
    <property type="project" value="InterPro"/>
</dbReference>
<evidence type="ECO:0000256" key="12">
    <source>
        <dbReference type="ARBA" id="ARBA00022777"/>
    </source>
</evidence>
<dbReference type="FunFam" id="3.30.2130.10:FF:000001">
    <property type="entry name" value="Bifunctional aspartokinase/homoserine dehydrogenase"/>
    <property type="match status" value="1"/>
</dbReference>
<dbReference type="InterPro" id="IPR054352">
    <property type="entry name" value="ACT_Aspartokinase"/>
</dbReference>
<evidence type="ECO:0000256" key="11">
    <source>
        <dbReference type="ARBA" id="ARBA00022741"/>
    </source>
</evidence>
<dbReference type="NCBIfam" id="TIGR00657">
    <property type="entry name" value="asp_kinases"/>
    <property type="match status" value="1"/>
</dbReference>
<comment type="similarity">
    <text evidence="3">Belongs to the PanB family.</text>
</comment>
<organism evidence="23 24">
    <name type="scientific">Aphis craccivora</name>
    <name type="common">Cowpea aphid</name>
    <dbReference type="NCBI Taxonomy" id="307492"/>
    <lineage>
        <taxon>Eukaryota</taxon>
        <taxon>Metazoa</taxon>
        <taxon>Ecdysozoa</taxon>
        <taxon>Arthropoda</taxon>
        <taxon>Hexapoda</taxon>
        <taxon>Insecta</taxon>
        <taxon>Pterygota</taxon>
        <taxon>Neoptera</taxon>
        <taxon>Paraneoptera</taxon>
        <taxon>Hemiptera</taxon>
        <taxon>Sternorrhyncha</taxon>
        <taxon>Aphidomorpha</taxon>
        <taxon>Aphidoidea</taxon>
        <taxon>Aphididae</taxon>
        <taxon>Aphidini</taxon>
        <taxon>Aphis</taxon>
        <taxon>Aphis</taxon>
    </lineage>
</organism>
<dbReference type="UniPathway" id="UPA00050">
    <property type="reaction ID" value="UER00461"/>
</dbReference>
<dbReference type="InterPro" id="IPR003700">
    <property type="entry name" value="Pantoate_hydroxy_MeTrfase"/>
</dbReference>
<comment type="similarity">
    <text evidence="4">Belongs to the pantothenate synthetase family.</text>
</comment>
<dbReference type="EC" id="2.1.2.11" evidence="6"/>
<keyword evidence="10" id="KW-0808">Transferase</keyword>
<evidence type="ECO:0000256" key="13">
    <source>
        <dbReference type="ARBA" id="ARBA00022840"/>
    </source>
</evidence>
<dbReference type="InterPro" id="IPR014729">
    <property type="entry name" value="Rossmann-like_a/b/a_fold"/>
</dbReference>
<evidence type="ECO:0000256" key="7">
    <source>
        <dbReference type="ARBA" id="ARBA00013059"/>
    </source>
</evidence>
<evidence type="ECO:0000256" key="2">
    <source>
        <dbReference type="ARBA" id="ARBA00005033"/>
    </source>
</evidence>
<keyword evidence="24" id="KW-1185">Reference proteome</keyword>
<comment type="pathway">
    <text evidence="19">Amino-acid biosynthesis; L-lysine biosynthesis via DAP pathway; (S)-tetrahydrodipicolinate from L-aspartate: step 1/4.</text>
</comment>
<comment type="pathway">
    <text evidence="2">Cofactor biosynthesis; (R)-pantothenate biosynthesis; (R)-pantoate from 3-methyl-2-oxobutanoate: step 1/2.</text>
</comment>
<dbReference type="Pfam" id="PF02569">
    <property type="entry name" value="Pantoate_ligase"/>
    <property type="match status" value="1"/>
</dbReference>
<evidence type="ECO:0000256" key="17">
    <source>
        <dbReference type="ARBA" id="ARBA00048258"/>
    </source>
</evidence>
<keyword evidence="12 23" id="KW-0418">Kinase</keyword>
<dbReference type="InterPro" id="IPR011147">
    <property type="entry name" value="Bifunc_Aspkin/hSer_DH"/>
</dbReference>
<keyword evidence="11" id="KW-0547">Nucleotide-binding</keyword>
<dbReference type="InterPro" id="IPR001341">
    <property type="entry name" value="Asp_kinase"/>
</dbReference>
<dbReference type="SUPFAM" id="SSF55021">
    <property type="entry name" value="ACT-like"/>
    <property type="match status" value="2"/>
</dbReference>
<dbReference type="Gene3D" id="3.30.2130.10">
    <property type="entry name" value="VC0802-like"/>
    <property type="match status" value="1"/>
</dbReference>
<dbReference type="PANTHER" id="PTHR43070:SF3">
    <property type="entry name" value="HOMOSERINE DEHYDROGENASE"/>
    <property type="match status" value="1"/>
</dbReference>
<feature type="domain" description="Aspartate/homoserine dehydrogenase NAD-binding" evidence="21">
    <location>
        <begin position="930"/>
        <end position="1064"/>
    </location>
</feature>
<dbReference type="SUPFAM" id="SSF53633">
    <property type="entry name" value="Carbamate kinase-like"/>
    <property type="match status" value="1"/>
</dbReference>
<sequence>MESINISTLQNWKNKKNKFAAITAYDFSFAKLFSNQGIPIILVGDSLGMTFQGHDSTIPVTVQNIEYHTKAVRKGAPNVFLISDLPFMSYWLTPQHIDYLSGYKIQGRNEKDANKIIEEALLLEDAGIKMLVLECIPAKLSKIITEKLSIPVIGIGAGNYTDGQILVMQDLLGITEGKKLKFTKNFLSQNGSIQNAIKTYIYEVKKVKMIMRIIKTTDALYKTIQFLKKKQKKLGLVPTMGNLHKGHIKLILLAKKYADIVIVSIFVNPMQFDNLLDLKKYPQTFIEDCLVLKNEKVDILFAPKISEIYPDGLKMHTYIQVPKLSKIIEGKSRPGHFIGVTTIIGKLFNLIQPNFSFFGEKDYQQLLIVKTFVKELNYPIKIISLPTIRLKNGLAFSSRNKYLTNIELQKASFLYKIIRKTINIILKNNGKKLHQTINLAKMSLIQKGFLVDIFNVYNSQTLDDFSEKNKKNIILASVWLGSTQKNKNNEQVAIVLSAPAKITNYLVNIVEKNIKINEILDQIKFAENIFIKIIQTITKIQSCFLYEETKKIINIEFNKLKQIINDFISLKTYPENIQAIIMSRGEILSICIMKNILKSRNHKVTVINPIENIISTGSFLNSTVSINESKKRISQMTINSNNIILMPGFISGNKKGELVLLGRNGSDYSAAILACCLNAKLCEIWTDVDGVFTSDPNKISNTFLLKSISYEEAMELSYFGAKVLHPRTIKPLKKFNIPCVIKNTSNIEAKGTLICEKSNNKNILKGVTNIDDVVMFTIPGDLLKQKNHGIVHILNLLEKENINIILITQSSSKNNFSFCTLEKETQKILILLSKSFKIELKENFLNNINIIKNLSILSVIGFDISQKYDIASKIFSSLGKSKINILAIAQGSSKYSISLVIKKEKILTSMQIVHNALFHNQKTINVFLIGIGGVGKSLIKQILKQKNFLAKKNIEIKIRIIANSKKILFLDDSIDLKNWETAFKESKEKFNLEILNTVLKNNYFLNSVLIDCTSDEILSKQYVNFFSKGFHVITSSKKANTSSLKYYNEIKTTALKEDKKFLYETNVGAGLPVIQTLQNLFNTELEDIKIEPILPEYFKQCKNTEEFLYKLKEMDIPFLERIKKARDLGKVLRFVGTIEKGGKCSVKIEEIN</sequence>
<dbReference type="Gene3D" id="3.40.50.620">
    <property type="entry name" value="HUPs"/>
    <property type="match status" value="1"/>
</dbReference>
<dbReference type="GO" id="GO:0009089">
    <property type="term" value="P:lysine biosynthetic process via diaminopimelate"/>
    <property type="evidence" value="ECO:0007669"/>
    <property type="project" value="UniProtKB-UniPathway"/>
</dbReference>
<evidence type="ECO:0000256" key="3">
    <source>
        <dbReference type="ARBA" id="ARBA00008676"/>
    </source>
</evidence>
<dbReference type="EC" id="6.3.2.1" evidence="5"/>
<dbReference type="InterPro" id="IPR042176">
    <property type="entry name" value="Pantoate_ligase_C"/>
</dbReference>
<evidence type="ECO:0000256" key="10">
    <source>
        <dbReference type="ARBA" id="ARBA00022679"/>
    </source>
</evidence>
<name>A0A6G0XYQ6_APHCR</name>
<evidence type="ECO:0000256" key="18">
    <source>
        <dbReference type="ARBA" id="ARBA00049172"/>
    </source>
</evidence>
<dbReference type="SUPFAM" id="SSF51621">
    <property type="entry name" value="Phosphoenolpyruvate/pyruvate domain"/>
    <property type="match status" value="1"/>
</dbReference>
<reference evidence="23 24" key="1">
    <citation type="submission" date="2019-08" db="EMBL/GenBank/DDBJ databases">
        <title>Whole genome of Aphis craccivora.</title>
        <authorList>
            <person name="Voronova N.V."/>
            <person name="Shulinski R.S."/>
            <person name="Bandarenka Y.V."/>
            <person name="Zhorov D.G."/>
            <person name="Warner D."/>
        </authorList>
    </citation>
    <scope>NUCLEOTIDE SEQUENCE [LARGE SCALE GENOMIC DNA]</scope>
    <source>
        <strain evidence="23">180601</strain>
        <tissue evidence="23">Whole Body</tissue>
    </source>
</reference>
<dbReference type="UniPathway" id="UPA00028">
    <property type="reaction ID" value="UER00003"/>
</dbReference>
<dbReference type="FunFam" id="3.40.50.720:FF:000083">
    <property type="entry name" value="Bifunctional aspartokinase/homoserine dehydrogenase"/>
    <property type="match status" value="1"/>
</dbReference>
<dbReference type="Gene3D" id="3.30.360.10">
    <property type="entry name" value="Dihydrodipicolinate Reductase, domain 2"/>
    <property type="match status" value="1"/>
</dbReference>
<dbReference type="InterPro" id="IPR036291">
    <property type="entry name" value="NAD(P)-bd_dom_sf"/>
</dbReference>
<gene>
    <name evidence="23" type="ORF">FWK35_00031108</name>
</gene>
<dbReference type="PANTHER" id="PTHR43070">
    <property type="match status" value="1"/>
</dbReference>
<dbReference type="CDD" id="cd00560">
    <property type="entry name" value="PanC"/>
    <property type="match status" value="1"/>
</dbReference>
<dbReference type="CDD" id="cd06557">
    <property type="entry name" value="KPHMT-like"/>
    <property type="match status" value="1"/>
</dbReference>
<evidence type="ECO:0000256" key="1">
    <source>
        <dbReference type="ARBA" id="ARBA00004990"/>
    </source>
</evidence>
<evidence type="ECO:0000259" key="21">
    <source>
        <dbReference type="Pfam" id="PF03447"/>
    </source>
</evidence>
<comment type="pathway">
    <text evidence="19">Amino-acid biosynthesis; L-threonine biosynthesis; L-threonine from L-aspartate: step 1/5.</text>
</comment>
<dbReference type="GO" id="GO:0004412">
    <property type="term" value="F:homoserine dehydrogenase activity"/>
    <property type="evidence" value="ECO:0007669"/>
    <property type="project" value="InterPro"/>
</dbReference>
<comment type="pathway">
    <text evidence="19">Amino-acid biosynthesis; L-methionine biosynthesis via de novo pathway; L-homoserine from L-aspartate: step 1/3.</text>
</comment>
<accession>A0A6G0XYQ6</accession>